<comment type="caution">
    <text evidence="7">The sequence shown here is derived from an EMBL/GenBank/DDBJ whole genome shotgun (WGS) entry which is preliminary data.</text>
</comment>
<dbReference type="PROSITE" id="PS00122">
    <property type="entry name" value="CARBOXYLESTERASE_B_1"/>
    <property type="match status" value="1"/>
</dbReference>
<evidence type="ECO:0000256" key="5">
    <source>
        <dbReference type="RuleBase" id="RU361235"/>
    </source>
</evidence>
<evidence type="ECO:0000259" key="6">
    <source>
        <dbReference type="Pfam" id="PF00135"/>
    </source>
</evidence>
<evidence type="ECO:0000313" key="8">
    <source>
        <dbReference type="Proteomes" id="UP001233999"/>
    </source>
</evidence>
<proteinExistence type="inferred from homology"/>
<keyword evidence="2" id="KW-0719">Serine esterase</keyword>
<feature type="domain" description="Carboxylesterase type B" evidence="6">
    <location>
        <begin position="39"/>
        <end position="548"/>
    </location>
</feature>
<name>A0AAD8EKE7_DIPPU</name>
<evidence type="ECO:0000256" key="3">
    <source>
        <dbReference type="ARBA" id="ARBA00022801"/>
    </source>
</evidence>
<dbReference type="Gene3D" id="3.40.50.1820">
    <property type="entry name" value="alpha/beta hydrolase"/>
    <property type="match status" value="1"/>
</dbReference>
<dbReference type="InterPro" id="IPR002018">
    <property type="entry name" value="CarbesteraseB"/>
</dbReference>
<keyword evidence="8" id="KW-1185">Reference proteome</keyword>
<evidence type="ECO:0000256" key="4">
    <source>
        <dbReference type="ARBA" id="ARBA00023180"/>
    </source>
</evidence>
<dbReference type="InterPro" id="IPR029058">
    <property type="entry name" value="AB_hydrolase_fold"/>
</dbReference>
<dbReference type="Pfam" id="PF00135">
    <property type="entry name" value="COesterase"/>
    <property type="match status" value="1"/>
</dbReference>
<gene>
    <name evidence="7" type="ORF">L9F63_014985</name>
</gene>
<dbReference type="InterPro" id="IPR019826">
    <property type="entry name" value="Carboxylesterase_B_AS"/>
</dbReference>
<evidence type="ECO:0000313" key="7">
    <source>
        <dbReference type="EMBL" id="KAJ9593456.1"/>
    </source>
</evidence>
<dbReference type="Proteomes" id="UP001233999">
    <property type="component" value="Unassembled WGS sequence"/>
</dbReference>
<dbReference type="PANTHER" id="PTHR43142">
    <property type="entry name" value="CARBOXYLIC ESTER HYDROLASE"/>
    <property type="match status" value="1"/>
</dbReference>
<keyword evidence="4" id="KW-0325">Glycoprotein</keyword>
<evidence type="ECO:0000256" key="1">
    <source>
        <dbReference type="ARBA" id="ARBA00005964"/>
    </source>
</evidence>
<dbReference type="AlphaFoldDB" id="A0AAD8EKE7"/>
<dbReference type="PANTHER" id="PTHR43142:SF1">
    <property type="entry name" value="CARBOXYLIC ESTER HYDROLASE"/>
    <property type="match status" value="1"/>
</dbReference>
<organism evidence="7 8">
    <name type="scientific">Diploptera punctata</name>
    <name type="common">Pacific beetle cockroach</name>
    <dbReference type="NCBI Taxonomy" id="6984"/>
    <lineage>
        <taxon>Eukaryota</taxon>
        <taxon>Metazoa</taxon>
        <taxon>Ecdysozoa</taxon>
        <taxon>Arthropoda</taxon>
        <taxon>Hexapoda</taxon>
        <taxon>Insecta</taxon>
        <taxon>Pterygota</taxon>
        <taxon>Neoptera</taxon>
        <taxon>Polyneoptera</taxon>
        <taxon>Dictyoptera</taxon>
        <taxon>Blattodea</taxon>
        <taxon>Blaberoidea</taxon>
        <taxon>Blaberidae</taxon>
        <taxon>Diplopterinae</taxon>
        <taxon>Diploptera</taxon>
    </lineage>
</organism>
<dbReference type="EMBL" id="JASPKZ010003438">
    <property type="protein sequence ID" value="KAJ9593456.1"/>
    <property type="molecule type" value="Genomic_DNA"/>
</dbReference>
<evidence type="ECO:0000256" key="2">
    <source>
        <dbReference type="ARBA" id="ARBA00022487"/>
    </source>
</evidence>
<reference evidence="7" key="1">
    <citation type="journal article" date="2023" name="IScience">
        <title>Live-bearing cockroach genome reveals convergent evolutionary mechanisms linked to viviparity in insects and beyond.</title>
        <authorList>
            <person name="Fouks B."/>
            <person name="Harrison M.C."/>
            <person name="Mikhailova A.A."/>
            <person name="Marchal E."/>
            <person name="English S."/>
            <person name="Carruthers M."/>
            <person name="Jennings E.C."/>
            <person name="Chiamaka E.L."/>
            <person name="Frigard R.A."/>
            <person name="Pippel M."/>
            <person name="Attardo G.M."/>
            <person name="Benoit J.B."/>
            <person name="Bornberg-Bauer E."/>
            <person name="Tobe S.S."/>
        </authorList>
    </citation>
    <scope>NUCLEOTIDE SEQUENCE</scope>
    <source>
        <strain evidence="7">Stay&amp;Tobe</strain>
    </source>
</reference>
<reference evidence="7" key="2">
    <citation type="submission" date="2023-05" db="EMBL/GenBank/DDBJ databases">
        <authorList>
            <person name="Fouks B."/>
        </authorList>
    </citation>
    <scope>NUCLEOTIDE SEQUENCE</scope>
    <source>
        <strain evidence="7">Stay&amp;Tobe</strain>
        <tissue evidence="7">Testes</tissue>
    </source>
</reference>
<accession>A0AAD8EKE7</accession>
<protein>
    <recommendedName>
        <fullName evidence="5">Carboxylic ester hydrolase</fullName>
        <ecNumber evidence="5">3.1.1.-</ecNumber>
    </recommendedName>
</protein>
<feature type="non-terminal residue" evidence="7">
    <location>
        <position position="570"/>
    </location>
</feature>
<comment type="similarity">
    <text evidence="1 5">Belongs to the type-B carboxylesterase/lipase family.</text>
</comment>
<dbReference type="SUPFAM" id="SSF53474">
    <property type="entry name" value="alpha/beta-Hydrolases"/>
    <property type="match status" value="1"/>
</dbReference>
<sequence length="570" mass="64747">NMKIYERRFKNIMPSRFPQMLFRVSNTSRDGFASGPEVIAKVEQGLVKGTTLTSVRSNMTYFGFVGIPYAKPPVGNLRFMRAEPAEHWDGIRDATRGGNMCPQFDLNTYGFKYVGNEDCLVLNVYTPTLPSESDTGKLPVMVYFHGGEFLYGTGNKSEIEPDYLIEEGVILVSLNYRLGILGFLSLQDKVVPGNNGLKDQLLALQWINKNINNFGGDPNKVTIFGESAGGASVHYHLLSPLSKVFFLIFPIIFSLWSPESCLERAYDLANCFGRKTTNPAEILQILMEVDPEELIMHTYFKRKIPKMGALYGPTMEPNTWSSQAFLPDTPINIINSGKYFKGPYITGMNSEEALLWVNLFEKFSLFLCPVATIFRFILPYYIGQNIPEAYQMANEMKSKYFSNPDTFVLNYVDLTTDLLFGNSIYCTAMKQAKESRVYAYEFSFNGTANVLKKHNKAEDYPGASHADELSYLFPFSYANITIKNNTPEYDTSRRIVKMWTNFAKCGNPTPKADPLLQNVIWPPVNSTFPYLNIDSDLSIKENLHNGNYLWWEDLYKKYVQGASPCWTAHY</sequence>
<keyword evidence="3 5" id="KW-0378">Hydrolase</keyword>
<dbReference type="EC" id="3.1.1.-" evidence="5"/>
<dbReference type="GO" id="GO:0052689">
    <property type="term" value="F:carboxylic ester hydrolase activity"/>
    <property type="evidence" value="ECO:0007669"/>
    <property type="project" value="UniProtKB-KW"/>
</dbReference>